<evidence type="ECO:0000256" key="2">
    <source>
        <dbReference type="ARBA" id="ARBA00023002"/>
    </source>
</evidence>
<dbReference type="PROSITE" id="PS50903">
    <property type="entry name" value="RUBREDOXIN_LIKE"/>
    <property type="match status" value="1"/>
</dbReference>
<evidence type="ECO:0000259" key="3">
    <source>
        <dbReference type="PROSITE" id="PS50903"/>
    </source>
</evidence>
<dbReference type="GO" id="GO:0005506">
    <property type="term" value="F:iron ion binding"/>
    <property type="evidence" value="ECO:0007669"/>
    <property type="project" value="InterPro"/>
</dbReference>
<keyword evidence="5" id="KW-1185">Reference proteome</keyword>
<dbReference type="GO" id="GO:0010181">
    <property type="term" value="F:FMN binding"/>
    <property type="evidence" value="ECO:0007669"/>
    <property type="project" value="InterPro"/>
</dbReference>
<dbReference type="SMART" id="SM00903">
    <property type="entry name" value="Flavin_Reduct"/>
    <property type="match status" value="1"/>
</dbReference>
<accession>A0A4V6P4A9</accession>
<dbReference type="Pfam" id="PF21349">
    <property type="entry name" value="RUBY_RBDX"/>
    <property type="match status" value="1"/>
</dbReference>
<name>A0A4V6P4A9_9FIRM</name>
<dbReference type="EMBL" id="SMCQ01000006">
    <property type="protein sequence ID" value="TCW00733.1"/>
    <property type="molecule type" value="Genomic_DNA"/>
</dbReference>
<comment type="caution">
    <text evidence="4">The sequence shown here is derived from an EMBL/GenBank/DDBJ whole genome shotgun (WGS) entry which is preliminary data.</text>
</comment>
<feature type="domain" description="Rubredoxin-like" evidence="3">
    <location>
        <begin position="171"/>
        <end position="207"/>
    </location>
</feature>
<dbReference type="AlphaFoldDB" id="A0A4V6P4A9"/>
<dbReference type="InterPro" id="IPR050268">
    <property type="entry name" value="NADH-dep_flavin_reductase"/>
</dbReference>
<dbReference type="GO" id="GO:0042602">
    <property type="term" value="F:riboflavin reductase (NADPH) activity"/>
    <property type="evidence" value="ECO:0007669"/>
    <property type="project" value="TreeGrafter"/>
</dbReference>
<dbReference type="Proteomes" id="UP000295515">
    <property type="component" value="Unassembled WGS sequence"/>
</dbReference>
<gene>
    <name evidence="4" type="ORF">EDD60_10664</name>
</gene>
<dbReference type="InterPro" id="IPR002563">
    <property type="entry name" value="Flavin_Rdtase-like_dom"/>
</dbReference>
<dbReference type="GeneID" id="98915025"/>
<protein>
    <submittedName>
        <fullName evidence="4">Flavin reductase (DIM6/NTAB) family NADH-FMN oxidoreductase RutF</fullName>
    </submittedName>
</protein>
<evidence type="ECO:0000313" key="4">
    <source>
        <dbReference type="EMBL" id="TCW00733.1"/>
    </source>
</evidence>
<dbReference type="PANTHER" id="PTHR30466:SF1">
    <property type="entry name" value="FMN REDUCTASE (NADH) RUTF"/>
    <property type="match status" value="1"/>
</dbReference>
<proteinExistence type="predicted"/>
<dbReference type="InterPro" id="IPR048574">
    <property type="entry name" value="RUBY_RBDX"/>
</dbReference>
<evidence type="ECO:0000256" key="1">
    <source>
        <dbReference type="ARBA" id="ARBA00001965"/>
    </source>
</evidence>
<dbReference type="Gene3D" id="2.30.110.10">
    <property type="entry name" value="Electron Transport, Fmn-binding Protein, Chain A"/>
    <property type="match status" value="1"/>
</dbReference>
<dbReference type="InterPro" id="IPR024934">
    <property type="entry name" value="Rubredoxin-like_dom"/>
</dbReference>
<evidence type="ECO:0000313" key="5">
    <source>
        <dbReference type="Proteomes" id="UP000295515"/>
    </source>
</evidence>
<sequence length="207" mass="23414">MDTTAFFKLTYGLYIVTSKDGEHESGCVMNTMTQVTAEPAQVCITLNKENYTTQLIEKSGVFNVSVLLDDVSMDLIRQFGFQSGRDVNKFENIKYDTDQHGVKYLTQDSAAMFVCRVKQKVDVGTHYMFISEVCDAKTLSNEPVLTYTAYHEKKKGTTPPSAPSYIEETKKQGWRCDVCGYIYEGDSLPEDYICPICKVDASHFHKI</sequence>
<dbReference type="RefSeq" id="WP_066446557.1">
    <property type="nucleotide sequence ID" value="NZ_JANKBF010000004.1"/>
</dbReference>
<keyword evidence="2" id="KW-0560">Oxidoreductase</keyword>
<dbReference type="Gene3D" id="2.20.28.10">
    <property type="match status" value="1"/>
</dbReference>
<dbReference type="PANTHER" id="PTHR30466">
    <property type="entry name" value="FLAVIN REDUCTASE"/>
    <property type="match status" value="1"/>
</dbReference>
<dbReference type="SUPFAM" id="SSF57802">
    <property type="entry name" value="Rubredoxin-like"/>
    <property type="match status" value="1"/>
</dbReference>
<dbReference type="SUPFAM" id="SSF50475">
    <property type="entry name" value="FMN-binding split barrel"/>
    <property type="match status" value="1"/>
</dbReference>
<organism evidence="4 5">
    <name type="scientific">Longibaculum muris</name>
    <dbReference type="NCBI Taxonomy" id="1796628"/>
    <lineage>
        <taxon>Bacteria</taxon>
        <taxon>Bacillati</taxon>
        <taxon>Bacillota</taxon>
        <taxon>Erysipelotrichia</taxon>
        <taxon>Erysipelotrichales</taxon>
        <taxon>Coprobacillaceae</taxon>
        <taxon>Longibaculum</taxon>
    </lineage>
</organism>
<comment type="cofactor">
    <cofactor evidence="1">
        <name>Fe(3+)</name>
        <dbReference type="ChEBI" id="CHEBI:29034"/>
    </cofactor>
</comment>
<reference evidence="4 5" key="1">
    <citation type="submission" date="2019-03" db="EMBL/GenBank/DDBJ databases">
        <title>Genomic Encyclopedia of Type Strains, Phase IV (KMG-IV): sequencing the most valuable type-strain genomes for metagenomic binning, comparative biology and taxonomic classification.</title>
        <authorList>
            <person name="Goeker M."/>
        </authorList>
    </citation>
    <scope>NUCLEOTIDE SEQUENCE [LARGE SCALE GENOMIC DNA]</scope>
    <source>
        <strain evidence="4 5">DSM 29487</strain>
    </source>
</reference>
<dbReference type="Pfam" id="PF01613">
    <property type="entry name" value="Flavin_Reduct"/>
    <property type="match status" value="1"/>
</dbReference>
<dbReference type="InterPro" id="IPR012349">
    <property type="entry name" value="Split_barrel_FMN-bd"/>
</dbReference>